<comment type="caution">
    <text evidence="3">The sequence shown here is derived from an EMBL/GenBank/DDBJ whole genome shotgun (WGS) entry which is preliminary data.</text>
</comment>
<accession>A0A086PXH1</accession>
<protein>
    <submittedName>
        <fullName evidence="3">DEAD/DEAH box helicase domain-containing protein</fullName>
    </submittedName>
</protein>
<keyword evidence="3" id="KW-0547">Nucleotide-binding</keyword>
<feature type="compositionally biased region" description="Basic and acidic residues" evidence="1">
    <location>
        <begin position="72"/>
        <end position="88"/>
    </location>
</feature>
<gene>
    <name evidence="3" type="ORF">TGMAS_284050C</name>
</gene>
<name>A0A086PXH1_TOXGO</name>
<keyword evidence="2" id="KW-0732">Signal</keyword>
<dbReference type="VEuPathDB" id="ToxoDB:TGMAS_284050C"/>
<evidence type="ECO:0000256" key="2">
    <source>
        <dbReference type="SAM" id="SignalP"/>
    </source>
</evidence>
<sequence>MPYSACLHLLFALHLSLAGSEREASAAFDLAGGAAEDAYEDAIDKRICTTLLEQETLALSLQTEPSSAEDAPESRSLETKLRETKGSAEDRTSRSIVWRLKACIVAGLYPQVAVVRAPRKRFVHVASGTVEKPPEPWEIKYFTRVEEETEGGTPSSASEAPQNLLQR</sequence>
<feature type="signal peptide" evidence="2">
    <location>
        <begin position="1"/>
        <end position="18"/>
    </location>
</feature>
<keyword evidence="3" id="KW-0067">ATP-binding</keyword>
<reference evidence="3 4" key="1">
    <citation type="submission" date="2014-04" db="EMBL/GenBank/DDBJ databases">
        <authorList>
            <person name="Sibley D."/>
            <person name="Venepally P."/>
            <person name="Karamycheva S."/>
            <person name="Hadjithomas M."/>
            <person name="Khan A."/>
            <person name="Brunk B."/>
            <person name="Roos D."/>
            <person name="Caler E."/>
            <person name="Lorenzi H."/>
        </authorList>
    </citation>
    <scope>NUCLEOTIDE SEQUENCE [LARGE SCALE GENOMIC DNA]</scope>
    <source>
        <strain evidence="3 4">MAS</strain>
    </source>
</reference>
<evidence type="ECO:0000313" key="4">
    <source>
        <dbReference type="Proteomes" id="UP000028821"/>
    </source>
</evidence>
<evidence type="ECO:0000313" key="3">
    <source>
        <dbReference type="EMBL" id="KFH05053.1"/>
    </source>
</evidence>
<dbReference type="EMBL" id="AEXC02002449">
    <property type="protein sequence ID" value="KFH05053.1"/>
    <property type="molecule type" value="Genomic_DNA"/>
</dbReference>
<feature type="chain" id="PRO_5001813939" evidence="2">
    <location>
        <begin position="19"/>
        <end position="167"/>
    </location>
</feature>
<dbReference type="Proteomes" id="UP000028821">
    <property type="component" value="Unassembled WGS sequence"/>
</dbReference>
<dbReference type="GO" id="GO:0004386">
    <property type="term" value="F:helicase activity"/>
    <property type="evidence" value="ECO:0007669"/>
    <property type="project" value="UniProtKB-KW"/>
</dbReference>
<evidence type="ECO:0000256" key="1">
    <source>
        <dbReference type="SAM" id="MobiDB-lite"/>
    </source>
</evidence>
<feature type="compositionally biased region" description="Polar residues" evidence="1">
    <location>
        <begin position="152"/>
        <end position="167"/>
    </location>
</feature>
<proteinExistence type="predicted"/>
<organism evidence="3 4">
    <name type="scientific">Toxoplasma gondii MAS</name>
    <dbReference type="NCBI Taxonomy" id="943118"/>
    <lineage>
        <taxon>Eukaryota</taxon>
        <taxon>Sar</taxon>
        <taxon>Alveolata</taxon>
        <taxon>Apicomplexa</taxon>
        <taxon>Conoidasida</taxon>
        <taxon>Coccidia</taxon>
        <taxon>Eucoccidiorida</taxon>
        <taxon>Eimeriorina</taxon>
        <taxon>Sarcocystidae</taxon>
        <taxon>Toxoplasma</taxon>
    </lineage>
</organism>
<keyword evidence="3" id="KW-0347">Helicase</keyword>
<feature type="region of interest" description="Disordered" evidence="1">
    <location>
        <begin position="60"/>
        <end position="88"/>
    </location>
</feature>
<dbReference type="AlphaFoldDB" id="A0A086PXH1"/>
<feature type="region of interest" description="Disordered" evidence="1">
    <location>
        <begin position="145"/>
        <end position="167"/>
    </location>
</feature>
<keyword evidence="3" id="KW-0378">Hydrolase</keyword>